<reference evidence="2" key="1">
    <citation type="submission" date="2017-10" db="EMBL/GenBank/DDBJ databases">
        <title>Complete genomes of Salmonella bacteriophages VSe11 and VSe102 with a very high degree of similarity.</title>
        <authorList>
            <person name="Volozhantsev N.V."/>
            <person name="Myakinina V.P."/>
            <person name="Denisenko E.A."/>
            <person name="Verevkin V.V."/>
            <person name="Krasilnikova V.M."/>
            <person name="Kislichkina A.A."/>
            <person name="Bogun A.G."/>
        </authorList>
    </citation>
    <scope>NUCLEOTIDE SEQUENCE [LARGE SCALE GENOMIC DNA]</scope>
</reference>
<dbReference type="GO" id="GO:0004519">
    <property type="term" value="F:endonuclease activity"/>
    <property type="evidence" value="ECO:0007669"/>
    <property type="project" value="UniProtKB-KW"/>
</dbReference>
<keyword evidence="1" id="KW-0378">Hydrolase</keyword>
<organism evidence="1 2">
    <name type="scientific">Salmonella virus VSe11</name>
    <dbReference type="NCBI Taxonomy" id="2053699"/>
    <lineage>
        <taxon>Viruses</taxon>
        <taxon>Duplodnaviria</taxon>
        <taxon>Heunggongvirae</taxon>
        <taxon>Uroviricota</taxon>
        <taxon>Caudoviricetes</taxon>
        <taxon>Andersonviridae</taxon>
        <taxon>Ounavirinae</taxon>
        <taxon>Felixounavirus</taxon>
        <taxon>Felixounavirus VSe11</taxon>
    </lineage>
</organism>
<dbReference type="InterPro" id="IPR038563">
    <property type="entry name" value="Endonuclease_7_sf"/>
</dbReference>
<dbReference type="InterPro" id="IPR044925">
    <property type="entry name" value="His-Me_finger_sf"/>
</dbReference>
<gene>
    <name evidence="1" type="ORF">vse11_095</name>
</gene>
<evidence type="ECO:0000313" key="2">
    <source>
        <dbReference type="Proteomes" id="UP000241257"/>
    </source>
</evidence>
<sequence length="161" mass="18430">MVGYKERACSRCGEEFKPYQYNQKRCRNCVLEVDRRAASRVIEKICPSCNNQFTPRTARQTYCSSACGEKGRVKNYYLRTYGLEREEVEELLSKCGHKCQICGGEGFIMDGSRHKAKLVVDHDHKTGQVRGMLCHNCNRGLGLFSDSIENMKRAIAYLSKQ</sequence>
<keyword evidence="1" id="KW-0255">Endonuclease</keyword>
<proteinExistence type="predicted"/>
<dbReference type="InterPro" id="IPR004211">
    <property type="entry name" value="Endonuclease_7"/>
</dbReference>
<keyword evidence="2" id="KW-1185">Reference proteome</keyword>
<protein>
    <submittedName>
        <fullName evidence="1">Endonuclease</fullName>
    </submittedName>
</protein>
<keyword evidence="1" id="KW-0540">Nuclease</keyword>
<dbReference type="Gene3D" id="3.40.1800.10">
    <property type="entry name" value="His-Me finger endonucleases"/>
    <property type="match status" value="1"/>
</dbReference>
<evidence type="ECO:0000313" key="1">
    <source>
        <dbReference type="EMBL" id="AUE22376.1"/>
    </source>
</evidence>
<dbReference type="Pfam" id="PF02945">
    <property type="entry name" value="Endonuclease_7"/>
    <property type="match status" value="1"/>
</dbReference>
<dbReference type="Proteomes" id="UP000241257">
    <property type="component" value="Segment"/>
</dbReference>
<dbReference type="EMBL" id="MG251391">
    <property type="protein sequence ID" value="AUE22376.1"/>
    <property type="molecule type" value="Genomic_DNA"/>
</dbReference>
<name>A0A2H4YEL2_9CAUD</name>
<accession>A0A2H4YEL2</accession>
<dbReference type="SUPFAM" id="SSF54060">
    <property type="entry name" value="His-Me finger endonucleases"/>
    <property type="match status" value="1"/>
</dbReference>